<dbReference type="AlphaFoldDB" id="A0A7C8HZE5"/>
<proteinExistence type="predicted"/>
<evidence type="ECO:0000313" key="1">
    <source>
        <dbReference type="EMBL" id="KAF2866149.1"/>
    </source>
</evidence>
<dbReference type="Proteomes" id="UP000481861">
    <property type="component" value="Unassembled WGS sequence"/>
</dbReference>
<accession>A0A7C8HZE5</accession>
<comment type="caution">
    <text evidence="1">The sequence shown here is derived from an EMBL/GenBank/DDBJ whole genome shotgun (WGS) entry which is preliminary data.</text>
</comment>
<sequence length="177" mass="19875">MMAQPDMRTPHRTERVCNHLLYRQSNVSVATRPRLPYLQLGRWAEITGSNMGARLAFGLRRPNAMAVVAISTQVRFAIFRIPHTTTAANISCGRFLPRLCFLGTLRLGYFSFSIINFMPTDTAFWHDTSMVIANLYYRASSHTGNHPGFHLAATDKTLSCATCSGSQARSSHLEFYI</sequence>
<keyword evidence="2" id="KW-1185">Reference proteome</keyword>
<gene>
    <name evidence="1" type="ORF">BDV95DRAFT_214127</name>
</gene>
<reference evidence="1 2" key="1">
    <citation type="submission" date="2020-01" db="EMBL/GenBank/DDBJ databases">
        <authorList>
            <consortium name="DOE Joint Genome Institute"/>
            <person name="Haridas S."/>
            <person name="Albert R."/>
            <person name="Binder M."/>
            <person name="Bloem J."/>
            <person name="Labutti K."/>
            <person name="Salamov A."/>
            <person name="Andreopoulos B."/>
            <person name="Baker S.E."/>
            <person name="Barry K."/>
            <person name="Bills G."/>
            <person name="Bluhm B.H."/>
            <person name="Cannon C."/>
            <person name="Castanera R."/>
            <person name="Culley D.E."/>
            <person name="Daum C."/>
            <person name="Ezra D."/>
            <person name="Gonzalez J.B."/>
            <person name="Henrissat B."/>
            <person name="Kuo A."/>
            <person name="Liang C."/>
            <person name="Lipzen A."/>
            <person name="Lutzoni F."/>
            <person name="Magnuson J."/>
            <person name="Mondo S."/>
            <person name="Nolan M."/>
            <person name="Ohm R."/>
            <person name="Pangilinan J."/>
            <person name="Park H.-J.H."/>
            <person name="Ramirez L."/>
            <person name="Alfaro M."/>
            <person name="Sun H."/>
            <person name="Tritt A."/>
            <person name="Yoshinaga Y."/>
            <person name="Zwiers L.-H.L."/>
            <person name="Turgeon B.G."/>
            <person name="Goodwin S.B."/>
            <person name="Spatafora J.W."/>
            <person name="Crous P.W."/>
            <person name="Grigoriev I.V."/>
        </authorList>
    </citation>
    <scope>NUCLEOTIDE SEQUENCE [LARGE SCALE GENOMIC DNA]</scope>
    <source>
        <strain evidence="1 2">CBS 611.86</strain>
    </source>
</reference>
<organism evidence="1 2">
    <name type="scientific">Massariosphaeria phaeospora</name>
    <dbReference type="NCBI Taxonomy" id="100035"/>
    <lineage>
        <taxon>Eukaryota</taxon>
        <taxon>Fungi</taxon>
        <taxon>Dikarya</taxon>
        <taxon>Ascomycota</taxon>
        <taxon>Pezizomycotina</taxon>
        <taxon>Dothideomycetes</taxon>
        <taxon>Pleosporomycetidae</taxon>
        <taxon>Pleosporales</taxon>
        <taxon>Pleosporales incertae sedis</taxon>
        <taxon>Massariosphaeria</taxon>
    </lineage>
</organism>
<name>A0A7C8HZE5_9PLEO</name>
<protein>
    <submittedName>
        <fullName evidence="1">Uncharacterized protein</fullName>
    </submittedName>
</protein>
<evidence type="ECO:0000313" key="2">
    <source>
        <dbReference type="Proteomes" id="UP000481861"/>
    </source>
</evidence>
<dbReference type="EMBL" id="JAADJZ010000029">
    <property type="protein sequence ID" value="KAF2866149.1"/>
    <property type="molecule type" value="Genomic_DNA"/>
</dbReference>